<dbReference type="PANTHER" id="PTHR24193">
    <property type="entry name" value="ANKYRIN REPEAT PROTEIN"/>
    <property type="match status" value="1"/>
</dbReference>
<evidence type="ECO:0000256" key="2">
    <source>
        <dbReference type="ARBA" id="ARBA00023043"/>
    </source>
</evidence>
<comment type="caution">
    <text evidence="6">The sequence shown here is derived from an EMBL/GenBank/DDBJ whole genome shotgun (WGS) entry which is preliminary data.</text>
</comment>
<dbReference type="OrthoDB" id="5416940at2759"/>
<feature type="repeat" description="ANK" evidence="3">
    <location>
        <begin position="748"/>
        <end position="780"/>
    </location>
</feature>
<evidence type="ECO:0000313" key="6">
    <source>
        <dbReference type="EMBL" id="KLJ13657.1"/>
    </source>
</evidence>
<dbReference type="Proteomes" id="UP000053573">
    <property type="component" value="Unassembled WGS sequence"/>
</dbReference>
<keyword evidence="1" id="KW-0677">Repeat</keyword>
<dbReference type="Pfam" id="PF22939">
    <property type="entry name" value="WHD_GPIID"/>
    <property type="match status" value="1"/>
</dbReference>
<evidence type="ECO:0000256" key="1">
    <source>
        <dbReference type="ARBA" id="ARBA00022737"/>
    </source>
</evidence>
<feature type="repeat" description="ANK" evidence="3">
    <location>
        <begin position="781"/>
        <end position="813"/>
    </location>
</feature>
<gene>
    <name evidence="6" type="ORF">EMPG_11420</name>
</gene>
<feature type="repeat" description="ANK" evidence="3">
    <location>
        <begin position="715"/>
        <end position="747"/>
    </location>
</feature>
<dbReference type="Pfam" id="PF00023">
    <property type="entry name" value="Ank"/>
    <property type="match status" value="1"/>
</dbReference>
<feature type="domain" description="GPI inositol-deacylase winged helix" evidence="4">
    <location>
        <begin position="478"/>
        <end position="551"/>
    </location>
</feature>
<dbReference type="InterPro" id="IPR054471">
    <property type="entry name" value="GPIID_WHD"/>
</dbReference>
<proteinExistence type="predicted"/>
<dbReference type="Pfam" id="PF13637">
    <property type="entry name" value="Ank_4"/>
    <property type="match status" value="1"/>
</dbReference>
<protein>
    <submittedName>
        <fullName evidence="6">Uncharacterized protein</fullName>
    </submittedName>
</protein>
<feature type="repeat" description="ANK" evidence="3">
    <location>
        <begin position="814"/>
        <end position="846"/>
    </location>
</feature>
<organism evidence="6 7">
    <name type="scientific">Blastomyces silverae</name>
    <dbReference type="NCBI Taxonomy" id="2060906"/>
    <lineage>
        <taxon>Eukaryota</taxon>
        <taxon>Fungi</taxon>
        <taxon>Dikarya</taxon>
        <taxon>Ascomycota</taxon>
        <taxon>Pezizomycotina</taxon>
        <taxon>Eurotiomycetes</taxon>
        <taxon>Eurotiomycetidae</taxon>
        <taxon>Onygenales</taxon>
        <taxon>Ajellomycetaceae</taxon>
        <taxon>Blastomyces</taxon>
    </lineage>
</organism>
<feature type="repeat" description="ANK" evidence="3">
    <location>
        <begin position="682"/>
        <end position="714"/>
    </location>
</feature>
<feature type="repeat" description="ANK" evidence="3">
    <location>
        <begin position="911"/>
        <end position="943"/>
    </location>
</feature>
<evidence type="ECO:0000259" key="4">
    <source>
        <dbReference type="Pfam" id="PF22939"/>
    </source>
</evidence>
<feature type="repeat" description="ANK" evidence="3">
    <location>
        <begin position="878"/>
        <end position="910"/>
    </location>
</feature>
<dbReference type="PROSITE" id="PS50297">
    <property type="entry name" value="ANK_REP_REGION"/>
    <property type="match status" value="8"/>
</dbReference>
<dbReference type="Gene3D" id="1.25.40.20">
    <property type="entry name" value="Ankyrin repeat-containing domain"/>
    <property type="match status" value="3"/>
</dbReference>
<dbReference type="GO" id="GO:0000976">
    <property type="term" value="F:transcription cis-regulatory region binding"/>
    <property type="evidence" value="ECO:0007669"/>
    <property type="project" value="TreeGrafter"/>
</dbReference>
<evidence type="ECO:0000259" key="5">
    <source>
        <dbReference type="Pfam" id="PF24883"/>
    </source>
</evidence>
<accession>A0A0H1BRN6</accession>
<name>A0A0H1BRN6_9EURO</name>
<dbReference type="InterPro" id="IPR027417">
    <property type="entry name" value="P-loop_NTPase"/>
</dbReference>
<keyword evidence="2 3" id="KW-0040">ANK repeat</keyword>
<evidence type="ECO:0000313" key="7">
    <source>
        <dbReference type="Proteomes" id="UP000053573"/>
    </source>
</evidence>
<dbReference type="PANTHER" id="PTHR24193:SF121">
    <property type="entry name" value="ADA2A-CONTAINING COMPLEX COMPONENT 3, ISOFORM D"/>
    <property type="match status" value="1"/>
</dbReference>
<dbReference type="InterPro" id="IPR056884">
    <property type="entry name" value="NPHP3-like_N"/>
</dbReference>
<dbReference type="GO" id="GO:0045944">
    <property type="term" value="P:positive regulation of transcription by RNA polymerase II"/>
    <property type="evidence" value="ECO:0007669"/>
    <property type="project" value="TreeGrafter"/>
</dbReference>
<dbReference type="PROSITE" id="PS50088">
    <property type="entry name" value="ANK_REPEAT"/>
    <property type="match status" value="8"/>
</dbReference>
<reference evidence="7" key="1">
    <citation type="journal article" date="2015" name="PLoS Genet.">
        <title>The dynamic genome and transcriptome of the human fungal pathogen Blastomyces and close relative Emmonsia.</title>
        <authorList>
            <person name="Munoz J.F."/>
            <person name="Gauthier G.M."/>
            <person name="Desjardins C.A."/>
            <person name="Gallo J.E."/>
            <person name="Holder J."/>
            <person name="Sullivan T.D."/>
            <person name="Marty A.J."/>
            <person name="Carmen J.C."/>
            <person name="Chen Z."/>
            <person name="Ding L."/>
            <person name="Gujja S."/>
            <person name="Magrini V."/>
            <person name="Misas E."/>
            <person name="Mitreva M."/>
            <person name="Priest M."/>
            <person name="Saif S."/>
            <person name="Whiston E.A."/>
            <person name="Young S."/>
            <person name="Zeng Q."/>
            <person name="Goldman W.E."/>
            <person name="Mardis E.R."/>
            <person name="Taylor J.W."/>
            <person name="McEwen J.G."/>
            <person name="Clay O.K."/>
            <person name="Klein B.S."/>
            <person name="Cuomo C.A."/>
        </authorList>
    </citation>
    <scope>NUCLEOTIDE SEQUENCE [LARGE SCALE GENOMIC DNA]</scope>
    <source>
        <strain evidence="7">UAMH 139</strain>
    </source>
</reference>
<evidence type="ECO:0000256" key="3">
    <source>
        <dbReference type="PROSITE-ProRule" id="PRU00023"/>
    </source>
</evidence>
<keyword evidence="7" id="KW-1185">Reference proteome</keyword>
<feature type="domain" description="Nephrocystin 3-like N-terminal" evidence="5">
    <location>
        <begin position="183"/>
        <end position="348"/>
    </location>
</feature>
<dbReference type="InterPro" id="IPR002110">
    <property type="entry name" value="Ankyrin_rpt"/>
</dbReference>
<dbReference type="Pfam" id="PF24883">
    <property type="entry name" value="NPHP3_N"/>
    <property type="match status" value="1"/>
</dbReference>
<dbReference type="AlphaFoldDB" id="A0A0H1BRN6"/>
<dbReference type="InterPro" id="IPR036770">
    <property type="entry name" value="Ankyrin_rpt-contain_sf"/>
</dbReference>
<dbReference type="InterPro" id="IPR050663">
    <property type="entry name" value="Ankyrin-SOCS_Box"/>
</dbReference>
<dbReference type="SMART" id="SM00248">
    <property type="entry name" value="ANK"/>
    <property type="match status" value="10"/>
</dbReference>
<dbReference type="GO" id="GO:0005634">
    <property type="term" value="C:nucleus"/>
    <property type="evidence" value="ECO:0007669"/>
    <property type="project" value="TreeGrafter"/>
</dbReference>
<dbReference type="Pfam" id="PF12796">
    <property type="entry name" value="Ank_2"/>
    <property type="match status" value="3"/>
</dbReference>
<dbReference type="STRING" id="2060906.A0A0H1BRN6"/>
<dbReference type="PRINTS" id="PR01415">
    <property type="entry name" value="ANKYRIN"/>
</dbReference>
<dbReference type="EMBL" id="LDEV01000187">
    <property type="protein sequence ID" value="KLJ13657.1"/>
    <property type="molecule type" value="Genomic_DNA"/>
</dbReference>
<sequence>MSFGFSVGDFIAVGQLINKLRKEFVGAPGQFRAISDELRSLSIVIQDVDLDLSERDLSDQQKVEVGHILHGCHNVLEELQKTLEEYGSLESSSGGLGDRMKRMWKKLKWEDVSEFRGRIASNIALLNTFVGRISSAATFATKKGVDRLNQFQDDQEQLAILNWLTHIDYTSQHNDFLSRRQAGTGQWLLDSPQYETWLTTIGETLFCPGIPGTGKTIMTSIVIDNLTTRFLDDSGVAIAYIYCNFRKHEEQKVDNLAASLLRQLAGNLFPLPKSVKELYELHNRKRTRPSFDGILATLHSVAGEYSRVFIVTDALDECQASDGCRERLISGLFHIQDKCGVNIFATSRPLPDIVQNFEKGIALEIRASDEDVQNYLDGHMYQLPASVRCKPDLQKEIKTHIVNAVRGMYVDSPPNLINKADIIRFLLAQLHFDSLKGKRSPKAIRAVLSNLATGSNTYDQAYDGAMDRIEGQLKDESDLAKQALAWITCAKRPLTSAELQHACAVEVGEAELDAENLSEIEDIVSVCAGLVTVDEESDVVRLVHYTTQQYFERTQSRWFPNAEADITAVCATYLSFRVFESGVCYSRYDFEDRRRLNPLYDYAARNWGHHASKTSGSCQAITSFLEDKPKVEASSQVLITHARPFKPFSSQMTGLHMAAYFGVESSVRLLLSEKKMDARDHYGRTPLHWAAQNGCESVVKLLLERGADFESKDTSGQTPLNRASVKGRESIVKLLLEKGADFESKDTSGRTPLNWAAENGCESVVKLLLEKGADLKSKDNGDKTPLIRASSRGHEAVVKLLLEKGADFESKDTSGQTPLNRASVKGRESIVKLLLEKGADFESKDKDGWTPLSWAAAYGGEAVLLLEKGADFESKDKDGWTPLSWAAAYEDEAVVKLLLEKGADFESKDDDGRRPLTWACTRGNTAIAKLLLEKGADFEFIDQFDQTPLSWAAENGSEAVMKLLLEKGANLESNDEEGSTSLF</sequence>
<dbReference type="SUPFAM" id="SSF48403">
    <property type="entry name" value="Ankyrin repeat"/>
    <property type="match status" value="1"/>
</dbReference>
<dbReference type="Gene3D" id="3.40.50.300">
    <property type="entry name" value="P-loop containing nucleotide triphosphate hydrolases"/>
    <property type="match status" value="1"/>
</dbReference>
<feature type="repeat" description="ANK" evidence="3">
    <location>
        <begin position="944"/>
        <end position="976"/>
    </location>
</feature>